<sequence>MKKRIRVLFDASVIANGAKHNSGRTGIFFAAYNVLKEFIKRDDIIIELYSGIENYTKAKSVIENDEILRWVKFTDDYNFFGKIYNNFEDLKYRNKVDKRSLTARLFIKLCLKFFKILHKIFKISLLDISKVKNDYDIYFTPLYAVPECLREVKNIKKFMMIHDVTPLIFPQYFAGVDKGKYFFFDIIKSINKNDYYFSNSEYTKQDFIKYVPRIDGEKITTAYLAASEDFRLVTDKNLINPVKTKYNIPADKKYLFSLCSLEPRKNLIRAVKSFIKFIDKHKIENLVYVLGGSAWDGFVNKLEQEIPDYAHYKNQIIKAGYVEDEDLPLLYSGAEFFVYTSEYEGFGLPVLEAMKCGRAVITSNNSSLPEVAGNAAIQINFDSIDEHVKAYEKLYFNNALRNEYSEKAILQAAKFSWHKTAETMIDTFKKVL</sequence>
<dbReference type="EMBL" id="JADIND010000153">
    <property type="protein sequence ID" value="MBO8431122.1"/>
    <property type="molecule type" value="Genomic_DNA"/>
</dbReference>
<organism evidence="3 4">
    <name type="scientific">Candidatus Scatousia excrementipullorum</name>
    <dbReference type="NCBI Taxonomy" id="2840936"/>
    <lineage>
        <taxon>Bacteria</taxon>
        <taxon>Candidatus Scatousia</taxon>
    </lineage>
</organism>
<evidence type="ECO:0000256" key="1">
    <source>
        <dbReference type="ARBA" id="ARBA00022679"/>
    </source>
</evidence>
<dbReference type="PANTHER" id="PTHR46401:SF2">
    <property type="entry name" value="GLYCOSYLTRANSFERASE WBBK-RELATED"/>
    <property type="match status" value="1"/>
</dbReference>
<proteinExistence type="predicted"/>
<accession>A0A9D9H0J8</accession>
<dbReference type="Proteomes" id="UP000823632">
    <property type="component" value="Unassembled WGS sequence"/>
</dbReference>
<feature type="domain" description="Glycosyl transferase family 1" evidence="2">
    <location>
        <begin position="243"/>
        <end position="408"/>
    </location>
</feature>
<protein>
    <submittedName>
        <fullName evidence="3">Glycosyltransferase family 4 protein</fullName>
    </submittedName>
</protein>
<evidence type="ECO:0000313" key="3">
    <source>
        <dbReference type="EMBL" id="MBO8431122.1"/>
    </source>
</evidence>
<dbReference type="GO" id="GO:0009103">
    <property type="term" value="P:lipopolysaccharide biosynthetic process"/>
    <property type="evidence" value="ECO:0007669"/>
    <property type="project" value="TreeGrafter"/>
</dbReference>
<keyword evidence="1" id="KW-0808">Transferase</keyword>
<gene>
    <name evidence="3" type="ORF">IAC76_07010</name>
</gene>
<evidence type="ECO:0000313" key="4">
    <source>
        <dbReference type="Proteomes" id="UP000823632"/>
    </source>
</evidence>
<name>A0A9D9H0J8_9BACT</name>
<dbReference type="Gene3D" id="3.40.50.2000">
    <property type="entry name" value="Glycogen Phosphorylase B"/>
    <property type="match status" value="1"/>
</dbReference>
<dbReference type="AlphaFoldDB" id="A0A9D9H0J8"/>
<dbReference type="CDD" id="cd03809">
    <property type="entry name" value="GT4_MtfB-like"/>
    <property type="match status" value="1"/>
</dbReference>
<dbReference type="Pfam" id="PF00534">
    <property type="entry name" value="Glycos_transf_1"/>
    <property type="match status" value="1"/>
</dbReference>
<dbReference type="InterPro" id="IPR001296">
    <property type="entry name" value="Glyco_trans_1"/>
</dbReference>
<reference evidence="3" key="2">
    <citation type="journal article" date="2021" name="PeerJ">
        <title>Extensive microbial diversity within the chicken gut microbiome revealed by metagenomics and culture.</title>
        <authorList>
            <person name="Gilroy R."/>
            <person name="Ravi A."/>
            <person name="Getino M."/>
            <person name="Pursley I."/>
            <person name="Horton D.L."/>
            <person name="Alikhan N.F."/>
            <person name="Baker D."/>
            <person name="Gharbi K."/>
            <person name="Hall N."/>
            <person name="Watson M."/>
            <person name="Adriaenssens E.M."/>
            <person name="Foster-Nyarko E."/>
            <person name="Jarju S."/>
            <person name="Secka A."/>
            <person name="Antonio M."/>
            <person name="Oren A."/>
            <person name="Chaudhuri R.R."/>
            <person name="La Ragione R."/>
            <person name="Hildebrand F."/>
            <person name="Pallen M.J."/>
        </authorList>
    </citation>
    <scope>NUCLEOTIDE SEQUENCE</scope>
    <source>
        <strain evidence="3">10192</strain>
    </source>
</reference>
<dbReference type="SUPFAM" id="SSF53756">
    <property type="entry name" value="UDP-Glycosyltransferase/glycogen phosphorylase"/>
    <property type="match status" value="1"/>
</dbReference>
<evidence type="ECO:0000259" key="2">
    <source>
        <dbReference type="Pfam" id="PF00534"/>
    </source>
</evidence>
<dbReference type="GO" id="GO:0016757">
    <property type="term" value="F:glycosyltransferase activity"/>
    <property type="evidence" value="ECO:0007669"/>
    <property type="project" value="InterPro"/>
</dbReference>
<comment type="caution">
    <text evidence="3">The sequence shown here is derived from an EMBL/GenBank/DDBJ whole genome shotgun (WGS) entry which is preliminary data.</text>
</comment>
<reference evidence="3" key="1">
    <citation type="submission" date="2020-10" db="EMBL/GenBank/DDBJ databases">
        <authorList>
            <person name="Gilroy R."/>
        </authorList>
    </citation>
    <scope>NUCLEOTIDE SEQUENCE</scope>
    <source>
        <strain evidence="3">10192</strain>
    </source>
</reference>
<dbReference type="PANTHER" id="PTHR46401">
    <property type="entry name" value="GLYCOSYLTRANSFERASE WBBK-RELATED"/>
    <property type="match status" value="1"/>
</dbReference>